<accession>A0A4U0H4Y2</accession>
<sequence length="175" mass="19595">MKASEFVEGLKKIKIDAGPLKKRGLSDQFIEDFKRAYYAPPTGSNCVSPHPVVELVENYDCSSLEIGMVTFDEKIEETEDYLFFGKADEHDLAIDITTGAVVMVESGFDDILFNCAQNDARFLAAILNIGVFLLRRVFEAGLSENDELNIQMAEEFGDIAGGEKYYDFYKMMLGV</sequence>
<dbReference type="Proteomes" id="UP000309872">
    <property type="component" value="Unassembled WGS sequence"/>
</dbReference>
<dbReference type="RefSeq" id="WP_136820017.1">
    <property type="nucleotide sequence ID" value="NZ_BMJX01000002.1"/>
</dbReference>
<dbReference type="EMBL" id="SUKA01000002">
    <property type="protein sequence ID" value="TJY66668.1"/>
    <property type="molecule type" value="Genomic_DNA"/>
</dbReference>
<evidence type="ECO:0000313" key="1">
    <source>
        <dbReference type="EMBL" id="TJY66668.1"/>
    </source>
</evidence>
<keyword evidence="2" id="KW-1185">Reference proteome</keyword>
<gene>
    <name evidence="1" type="ORF">FAZ19_07050</name>
</gene>
<evidence type="ECO:0000313" key="2">
    <source>
        <dbReference type="Proteomes" id="UP000309872"/>
    </source>
</evidence>
<name>A0A4U0H4Y2_9SPHI</name>
<proteinExistence type="predicted"/>
<protein>
    <submittedName>
        <fullName evidence="1">Uncharacterized protein</fullName>
    </submittedName>
</protein>
<dbReference type="AlphaFoldDB" id="A0A4U0H4Y2"/>
<comment type="caution">
    <text evidence="1">The sequence shown here is derived from an EMBL/GenBank/DDBJ whole genome shotgun (WGS) entry which is preliminary data.</text>
</comment>
<organism evidence="1 2">
    <name type="scientific">Sphingobacterium alkalisoli</name>
    <dbReference type="NCBI Taxonomy" id="1874115"/>
    <lineage>
        <taxon>Bacteria</taxon>
        <taxon>Pseudomonadati</taxon>
        <taxon>Bacteroidota</taxon>
        <taxon>Sphingobacteriia</taxon>
        <taxon>Sphingobacteriales</taxon>
        <taxon>Sphingobacteriaceae</taxon>
        <taxon>Sphingobacterium</taxon>
    </lineage>
</organism>
<dbReference type="OrthoDB" id="709269at2"/>
<reference evidence="1 2" key="1">
    <citation type="submission" date="2019-04" db="EMBL/GenBank/DDBJ databases">
        <title>Sphingobacterium olei sp. nov., isolated from oil-contaminated soil.</title>
        <authorList>
            <person name="Liu B."/>
        </authorList>
    </citation>
    <scope>NUCLEOTIDE SEQUENCE [LARGE SCALE GENOMIC DNA]</scope>
    <source>
        <strain evidence="1 2">Y3L14</strain>
    </source>
</reference>